<gene>
    <name evidence="8" type="ORF">Back11_00030</name>
</gene>
<dbReference type="InterPro" id="IPR051393">
    <property type="entry name" value="ABC_transporter_permease"/>
</dbReference>
<protein>
    <submittedName>
        <fullName evidence="8">ABC transporter permease</fullName>
    </submittedName>
</protein>
<evidence type="ECO:0000256" key="1">
    <source>
        <dbReference type="ARBA" id="ARBA00004651"/>
    </source>
</evidence>
<feature type="transmembrane region" description="Helical" evidence="7">
    <location>
        <begin position="227"/>
        <end position="251"/>
    </location>
</feature>
<keyword evidence="9" id="KW-1185">Reference proteome</keyword>
<comment type="similarity">
    <text evidence="7">Belongs to the binding-protein-dependent transport system permease family.</text>
</comment>
<feature type="transmembrane region" description="Helical" evidence="7">
    <location>
        <begin position="21"/>
        <end position="49"/>
    </location>
</feature>
<reference evidence="8 9" key="1">
    <citation type="submission" date="2018-11" db="EMBL/GenBank/DDBJ databases">
        <title>Complete genome sequence of Paenibacillus baekrokdamisoli strain KCTC 33723.</title>
        <authorList>
            <person name="Kang S.W."/>
            <person name="Lee K.C."/>
            <person name="Kim K.K."/>
            <person name="Kim J.S."/>
            <person name="Kim D.S."/>
            <person name="Ko S.H."/>
            <person name="Yang S.H."/>
            <person name="Lee J.S."/>
        </authorList>
    </citation>
    <scope>NUCLEOTIDE SEQUENCE [LARGE SCALE GENOMIC DNA]</scope>
    <source>
        <strain evidence="8 9">KCTC 33723</strain>
    </source>
</reference>
<keyword evidence="6 7" id="KW-0472">Membrane</keyword>
<dbReference type="CDD" id="cd06261">
    <property type="entry name" value="TM_PBP2"/>
    <property type="match status" value="1"/>
</dbReference>
<evidence type="ECO:0000313" key="8">
    <source>
        <dbReference type="EMBL" id="BBH18658.1"/>
    </source>
</evidence>
<evidence type="ECO:0000256" key="2">
    <source>
        <dbReference type="ARBA" id="ARBA00022448"/>
    </source>
</evidence>
<feature type="transmembrane region" description="Helical" evidence="7">
    <location>
        <begin position="271"/>
        <end position="292"/>
    </location>
</feature>
<evidence type="ECO:0000256" key="3">
    <source>
        <dbReference type="ARBA" id="ARBA00022475"/>
    </source>
</evidence>
<evidence type="ECO:0000313" key="9">
    <source>
        <dbReference type="Proteomes" id="UP000275368"/>
    </source>
</evidence>
<evidence type="ECO:0000256" key="7">
    <source>
        <dbReference type="RuleBase" id="RU363032"/>
    </source>
</evidence>
<proteinExistence type="inferred from homology"/>
<evidence type="ECO:0000256" key="6">
    <source>
        <dbReference type="ARBA" id="ARBA00023136"/>
    </source>
</evidence>
<accession>A0A3G9J4S0</accession>
<keyword evidence="3" id="KW-1003">Cell membrane</keyword>
<organism evidence="8 9">
    <name type="scientific">Paenibacillus baekrokdamisoli</name>
    <dbReference type="NCBI Taxonomy" id="1712516"/>
    <lineage>
        <taxon>Bacteria</taxon>
        <taxon>Bacillati</taxon>
        <taxon>Bacillota</taxon>
        <taxon>Bacilli</taxon>
        <taxon>Bacillales</taxon>
        <taxon>Paenibacillaceae</taxon>
        <taxon>Paenibacillus</taxon>
    </lineage>
</organism>
<dbReference type="SUPFAM" id="SSF161098">
    <property type="entry name" value="MetI-like"/>
    <property type="match status" value="1"/>
</dbReference>
<dbReference type="PANTHER" id="PTHR30193:SF37">
    <property type="entry name" value="INNER MEMBRANE ABC TRANSPORTER PERMEASE PROTEIN YCJO"/>
    <property type="match status" value="1"/>
</dbReference>
<sequence length="305" mass="35098">MDAVKRKRQSGFMQELKQHKELYIMLLPFTILFFTFVILPVLSSVVLSFTDFNMLQFPQWRGVDNYVRLFLDDDVFLIAFKNTLMFALITGPISYMMCFVFAWLINELRPKIRSFVTLVFYAPALSGNVFFIWQFLFSGDTYGLINGNLLKLGFINQPIQWFIDPRYNLTIIIIIQLWMSLGTSFLAFIAGLQSVDRTLYEAGAIDGVRNRWQELWYITLPSMKPQLLFGAIMQIAASFSVSTISMSLAGFPSTNYSAHTIVLHMLDFGTIRYEMGYASAIAVVLFIIMLVVKNMIERVLRYVGN</sequence>
<feature type="transmembrane region" description="Helical" evidence="7">
    <location>
        <begin position="169"/>
        <end position="192"/>
    </location>
</feature>
<keyword evidence="2 7" id="KW-0813">Transport</keyword>
<dbReference type="PROSITE" id="PS50928">
    <property type="entry name" value="ABC_TM1"/>
    <property type="match status" value="1"/>
</dbReference>
<dbReference type="GO" id="GO:0055085">
    <property type="term" value="P:transmembrane transport"/>
    <property type="evidence" value="ECO:0007669"/>
    <property type="project" value="InterPro"/>
</dbReference>
<dbReference type="Gene3D" id="1.10.3720.10">
    <property type="entry name" value="MetI-like"/>
    <property type="match status" value="1"/>
</dbReference>
<dbReference type="EMBL" id="AP019308">
    <property type="protein sequence ID" value="BBH18658.1"/>
    <property type="molecule type" value="Genomic_DNA"/>
</dbReference>
<dbReference type="InterPro" id="IPR035906">
    <property type="entry name" value="MetI-like_sf"/>
</dbReference>
<dbReference type="Proteomes" id="UP000275368">
    <property type="component" value="Chromosome"/>
</dbReference>
<dbReference type="GO" id="GO:0005886">
    <property type="term" value="C:plasma membrane"/>
    <property type="evidence" value="ECO:0007669"/>
    <property type="project" value="UniProtKB-SubCell"/>
</dbReference>
<dbReference type="Pfam" id="PF00528">
    <property type="entry name" value="BPD_transp_1"/>
    <property type="match status" value="1"/>
</dbReference>
<feature type="transmembrane region" description="Helical" evidence="7">
    <location>
        <begin position="84"/>
        <end position="106"/>
    </location>
</feature>
<keyword evidence="4 7" id="KW-0812">Transmembrane</keyword>
<evidence type="ECO:0000256" key="4">
    <source>
        <dbReference type="ARBA" id="ARBA00022692"/>
    </source>
</evidence>
<dbReference type="KEGG" id="pbk:Back11_00030"/>
<keyword evidence="5 7" id="KW-1133">Transmembrane helix</keyword>
<dbReference type="PANTHER" id="PTHR30193">
    <property type="entry name" value="ABC TRANSPORTER PERMEASE PROTEIN"/>
    <property type="match status" value="1"/>
</dbReference>
<evidence type="ECO:0000256" key="5">
    <source>
        <dbReference type="ARBA" id="ARBA00022989"/>
    </source>
</evidence>
<name>A0A3G9J4S0_9BACL</name>
<dbReference type="InterPro" id="IPR000515">
    <property type="entry name" value="MetI-like"/>
</dbReference>
<comment type="subcellular location">
    <subcellularLocation>
        <location evidence="1 7">Cell membrane</location>
        <topology evidence="1 7">Multi-pass membrane protein</topology>
    </subcellularLocation>
</comment>
<dbReference type="AlphaFoldDB" id="A0A3G9J4S0"/>
<feature type="transmembrane region" description="Helical" evidence="7">
    <location>
        <begin position="118"/>
        <end position="136"/>
    </location>
</feature>